<dbReference type="Gene3D" id="3.50.40.10">
    <property type="entry name" value="Phenylalanyl-trna Synthetase, Chain B, domain 3"/>
    <property type="match status" value="1"/>
</dbReference>
<dbReference type="InterPro" id="IPR045060">
    <property type="entry name" value="Phe-tRNA-ligase_IIc_bsu"/>
</dbReference>
<feature type="domain" description="TRNA-binding" evidence="10">
    <location>
        <begin position="42"/>
        <end position="166"/>
    </location>
</feature>
<dbReference type="GO" id="GO:0006432">
    <property type="term" value="P:phenylalanyl-tRNA aminoacylation"/>
    <property type="evidence" value="ECO:0007669"/>
    <property type="project" value="InterPro"/>
</dbReference>
<evidence type="ECO:0000256" key="1">
    <source>
        <dbReference type="ARBA" id="ARBA00004496"/>
    </source>
</evidence>
<keyword evidence="7" id="KW-0694">RNA-binding</keyword>
<comment type="subcellular location">
    <subcellularLocation>
        <location evidence="1">Cytoplasm</location>
    </subcellularLocation>
</comment>
<dbReference type="InterPro" id="IPR005146">
    <property type="entry name" value="B3/B4_tRNA-bd"/>
</dbReference>
<dbReference type="Gene3D" id="2.40.50.140">
    <property type="entry name" value="Nucleic acid-binding proteins"/>
    <property type="match status" value="1"/>
</dbReference>
<dbReference type="SUPFAM" id="SSF46955">
    <property type="entry name" value="Putative DNA-binding domain"/>
    <property type="match status" value="1"/>
</dbReference>
<dbReference type="GO" id="GO:0000287">
    <property type="term" value="F:magnesium ion binding"/>
    <property type="evidence" value="ECO:0007669"/>
    <property type="project" value="InterPro"/>
</dbReference>
<dbReference type="InterPro" id="IPR005147">
    <property type="entry name" value="tRNA_synthase_B5-dom"/>
</dbReference>
<dbReference type="NCBIfam" id="TIGR00472">
    <property type="entry name" value="pheT_bact"/>
    <property type="match status" value="1"/>
</dbReference>
<proteinExistence type="inferred from homology"/>
<dbReference type="InterPro" id="IPR012340">
    <property type="entry name" value="NA-bd_OB-fold"/>
</dbReference>
<evidence type="ECO:0000256" key="2">
    <source>
        <dbReference type="ARBA" id="ARBA00008653"/>
    </source>
</evidence>
<dbReference type="SMART" id="SM00874">
    <property type="entry name" value="B5"/>
    <property type="match status" value="1"/>
</dbReference>
<dbReference type="Pfam" id="PF03483">
    <property type="entry name" value="B3_4"/>
    <property type="match status" value="1"/>
</dbReference>
<dbReference type="Pfam" id="PF01588">
    <property type="entry name" value="tRNA_bind"/>
    <property type="match status" value="1"/>
</dbReference>
<evidence type="ECO:0000256" key="9">
    <source>
        <dbReference type="ARBA" id="ARBA00049255"/>
    </source>
</evidence>
<keyword evidence="6" id="KW-0820">tRNA-binding</keyword>
<sequence>MALRIPLSWLQDFVDLDQSPNKLAEALTISGMEVESIEHLGGNWGDYCRVGEVQKVVAHPNADSLSIATVDYGTDQSLEVVTGAPNIRELENSPRGTPPKVALALSGATLVDPYHDHHPLIRLKPSKIRGILSEGMICSELELGLGEAHEGVLFLPEDALVGRLLKDYLGDSILEFDIKGGFAHLLSIFGLARETAAITRMRLKSEKLPDLSRLIFQQPNQKLKSSEADFVKLKIEDPSLCPRYSALLVRGIKIGPSPFWLQQRLQRAGMRPINNIVDITNYVMLELGQPLHAFDYQALCQRAAGDIPEIIIRAARNGEILTTLDGEERKLDDQMLMITDRSGLIAIAGVMGGEETEVDKETCDVLLESANFDFLNNRRTSQLLKLKTEASERFGKRLNADGTMTAALRAAELCESIAGGTLEVQAADLYPGLVEDQTVDLDLLYLERVLGIQVEKVEVIRILEALGFSVETMTGEEKLHVTVPPHRLDIDIPADLVEEIARVHGYNRMPSTLIRDALPPQRENIQL</sequence>
<evidence type="ECO:0000259" key="11">
    <source>
        <dbReference type="PROSITE" id="PS51483"/>
    </source>
</evidence>
<reference evidence="12" key="1">
    <citation type="submission" date="2018-05" db="EMBL/GenBank/DDBJ databases">
        <authorList>
            <person name="Lanie J.A."/>
            <person name="Ng W.-L."/>
            <person name="Kazmierczak K.M."/>
            <person name="Andrzejewski T.M."/>
            <person name="Davidsen T.M."/>
            <person name="Wayne K.J."/>
            <person name="Tettelin H."/>
            <person name="Glass J.I."/>
            <person name="Rusch D."/>
            <person name="Podicherti R."/>
            <person name="Tsui H.-C.T."/>
            <person name="Winkler M.E."/>
        </authorList>
    </citation>
    <scope>NUCLEOTIDE SEQUENCE</scope>
</reference>
<dbReference type="SUPFAM" id="SSF50249">
    <property type="entry name" value="Nucleic acid-binding proteins"/>
    <property type="match status" value="1"/>
</dbReference>
<dbReference type="AlphaFoldDB" id="A0A382AYX0"/>
<comment type="subunit">
    <text evidence="3">Tetramer of two alpha and two beta subunits.</text>
</comment>
<evidence type="ECO:0000256" key="4">
    <source>
        <dbReference type="ARBA" id="ARBA00017032"/>
    </source>
</evidence>
<dbReference type="InterPro" id="IPR020825">
    <property type="entry name" value="Phe-tRNA_synthase-like_B3/B4"/>
</dbReference>
<dbReference type="InterPro" id="IPR009061">
    <property type="entry name" value="DNA-bd_dom_put_sf"/>
</dbReference>
<evidence type="ECO:0000256" key="8">
    <source>
        <dbReference type="ARBA" id="ARBA00033189"/>
    </source>
</evidence>
<dbReference type="PANTHER" id="PTHR10947:SF0">
    <property type="entry name" value="PHENYLALANINE--TRNA LIGASE BETA SUBUNIT"/>
    <property type="match status" value="1"/>
</dbReference>
<dbReference type="CDD" id="cd02796">
    <property type="entry name" value="tRNA_bind_bactPheRS"/>
    <property type="match status" value="1"/>
</dbReference>
<protein>
    <recommendedName>
        <fullName evidence="4">Phenylalanine--tRNA ligase beta subunit</fullName>
    </recommendedName>
    <alternativeName>
        <fullName evidence="8">Phenylalanyl-tRNA synthetase beta subunit</fullName>
    </alternativeName>
</protein>
<feature type="non-terminal residue" evidence="12">
    <location>
        <position position="527"/>
    </location>
</feature>
<dbReference type="InterPro" id="IPR004532">
    <property type="entry name" value="Phe-tRNA-ligase_IIc_bsu_bact"/>
</dbReference>
<name>A0A382AYX0_9ZZZZ</name>
<evidence type="ECO:0000256" key="5">
    <source>
        <dbReference type="ARBA" id="ARBA00022490"/>
    </source>
</evidence>
<comment type="catalytic activity">
    <reaction evidence="9">
        <text>tRNA(Phe) + L-phenylalanine + ATP = L-phenylalanyl-tRNA(Phe) + AMP + diphosphate + H(+)</text>
        <dbReference type="Rhea" id="RHEA:19413"/>
        <dbReference type="Rhea" id="RHEA-COMP:9668"/>
        <dbReference type="Rhea" id="RHEA-COMP:9699"/>
        <dbReference type="ChEBI" id="CHEBI:15378"/>
        <dbReference type="ChEBI" id="CHEBI:30616"/>
        <dbReference type="ChEBI" id="CHEBI:33019"/>
        <dbReference type="ChEBI" id="CHEBI:58095"/>
        <dbReference type="ChEBI" id="CHEBI:78442"/>
        <dbReference type="ChEBI" id="CHEBI:78531"/>
        <dbReference type="ChEBI" id="CHEBI:456215"/>
        <dbReference type="EC" id="6.1.1.20"/>
    </reaction>
</comment>
<dbReference type="SMART" id="SM00873">
    <property type="entry name" value="B3_4"/>
    <property type="match status" value="1"/>
</dbReference>
<dbReference type="Gene3D" id="3.30.56.10">
    <property type="match status" value="2"/>
</dbReference>
<dbReference type="GO" id="GO:0005524">
    <property type="term" value="F:ATP binding"/>
    <property type="evidence" value="ECO:0007669"/>
    <property type="project" value="InterPro"/>
</dbReference>
<evidence type="ECO:0000256" key="6">
    <source>
        <dbReference type="ARBA" id="ARBA00022555"/>
    </source>
</evidence>
<dbReference type="InterPro" id="IPR002547">
    <property type="entry name" value="tRNA-bd_dom"/>
</dbReference>
<dbReference type="PROSITE" id="PS51483">
    <property type="entry name" value="B5"/>
    <property type="match status" value="1"/>
</dbReference>
<organism evidence="12">
    <name type="scientific">marine metagenome</name>
    <dbReference type="NCBI Taxonomy" id="408172"/>
    <lineage>
        <taxon>unclassified sequences</taxon>
        <taxon>metagenomes</taxon>
        <taxon>ecological metagenomes</taxon>
    </lineage>
</organism>
<gene>
    <name evidence="12" type="ORF">METZ01_LOCUS159021</name>
</gene>
<dbReference type="InterPro" id="IPR033714">
    <property type="entry name" value="tRNA_bind_bactPheRS"/>
</dbReference>
<dbReference type="Pfam" id="PF03484">
    <property type="entry name" value="B5"/>
    <property type="match status" value="1"/>
</dbReference>
<evidence type="ECO:0000313" key="12">
    <source>
        <dbReference type="EMBL" id="SVB06167.1"/>
    </source>
</evidence>
<accession>A0A382AYX0</accession>
<feature type="domain" description="B5" evidence="11">
    <location>
        <begin position="434"/>
        <end position="511"/>
    </location>
</feature>
<dbReference type="PROSITE" id="PS50886">
    <property type="entry name" value="TRBD"/>
    <property type="match status" value="1"/>
</dbReference>
<evidence type="ECO:0000256" key="3">
    <source>
        <dbReference type="ARBA" id="ARBA00011209"/>
    </source>
</evidence>
<dbReference type="GO" id="GO:0000049">
    <property type="term" value="F:tRNA binding"/>
    <property type="evidence" value="ECO:0007669"/>
    <property type="project" value="UniProtKB-KW"/>
</dbReference>
<keyword evidence="5" id="KW-0963">Cytoplasm</keyword>
<comment type="similarity">
    <text evidence="2">Belongs to the phenylalanyl-tRNA synthetase beta subunit family. Type 1 subfamily.</text>
</comment>
<evidence type="ECO:0000256" key="7">
    <source>
        <dbReference type="ARBA" id="ARBA00022884"/>
    </source>
</evidence>
<dbReference type="SUPFAM" id="SSF56037">
    <property type="entry name" value="PheT/TilS domain"/>
    <property type="match status" value="1"/>
</dbReference>
<dbReference type="PANTHER" id="PTHR10947">
    <property type="entry name" value="PHENYLALANYL-TRNA SYNTHETASE BETA CHAIN AND LEUCINE-RICH REPEAT-CONTAINING PROTEIN 47"/>
    <property type="match status" value="1"/>
</dbReference>
<evidence type="ECO:0000259" key="10">
    <source>
        <dbReference type="PROSITE" id="PS50886"/>
    </source>
</evidence>
<dbReference type="GO" id="GO:0004826">
    <property type="term" value="F:phenylalanine-tRNA ligase activity"/>
    <property type="evidence" value="ECO:0007669"/>
    <property type="project" value="UniProtKB-EC"/>
</dbReference>
<dbReference type="GO" id="GO:0009328">
    <property type="term" value="C:phenylalanine-tRNA ligase complex"/>
    <property type="evidence" value="ECO:0007669"/>
    <property type="project" value="TreeGrafter"/>
</dbReference>
<dbReference type="EMBL" id="UINC01027246">
    <property type="protein sequence ID" value="SVB06167.1"/>
    <property type="molecule type" value="Genomic_DNA"/>
</dbReference>